<dbReference type="SMART" id="SM00695">
    <property type="entry name" value="DUSP"/>
    <property type="match status" value="1"/>
</dbReference>
<evidence type="ECO:0008006" key="4">
    <source>
        <dbReference type="Google" id="ProtNLM"/>
    </source>
</evidence>
<dbReference type="InterPro" id="IPR006615">
    <property type="entry name" value="Pept_C19_DUSP"/>
</dbReference>
<dbReference type="InterPro" id="IPR035927">
    <property type="entry name" value="DUSP-like_sf"/>
</dbReference>
<dbReference type="GO" id="GO:0004674">
    <property type="term" value="F:protein serine/threonine kinase activity"/>
    <property type="evidence" value="ECO:0007669"/>
    <property type="project" value="TreeGrafter"/>
</dbReference>
<dbReference type="Gene3D" id="3.10.20.90">
    <property type="entry name" value="Phosphatidylinositol 3-kinase Catalytic Subunit, Chain A, domain 1"/>
    <property type="match status" value="1"/>
</dbReference>
<protein>
    <recommendedName>
        <fullName evidence="4">Protein kinase domain-containing protein</fullName>
    </recommendedName>
</protein>
<dbReference type="PANTHER" id="PTHR44329">
    <property type="entry name" value="SERINE/THREONINE-PROTEIN KINASE TNNI3K-RELATED"/>
    <property type="match status" value="1"/>
</dbReference>
<evidence type="ECO:0000259" key="1">
    <source>
        <dbReference type="PROSITE" id="PS50011"/>
    </source>
</evidence>
<reference evidence="3" key="1">
    <citation type="submission" date="2017-05" db="UniProtKB">
        <authorList>
            <consortium name="EnsemblMetazoa"/>
        </authorList>
    </citation>
    <scope>IDENTIFICATION</scope>
</reference>
<dbReference type="SUPFAM" id="SSF143791">
    <property type="entry name" value="DUSP-like"/>
    <property type="match status" value="1"/>
</dbReference>
<organism evidence="3">
    <name type="scientific">Amphimedon queenslandica</name>
    <name type="common">Sponge</name>
    <dbReference type="NCBI Taxonomy" id="400682"/>
    <lineage>
        <taxon>Eukaryota</taxon>
        <taxon>Metazoa</taxon>
        <taxon>Porifera</taxon>
        <taxon>Demospongiae</taxon>
        <taxon>Heteroscleromorpha</taxon>
        <taxon>Haplosclerida</taxon>
        <taxon>Niphatidae</taxon>
        <taxon>Amphimedon</taxon>
    </lineage>
</organism>
<dbReference type="eggNOG" id="KOG0192">
    <property type="taxonomic scope" value="Eukaryota"/>
</dbReference>
<dbReference type="GO" id="GO:0005524">
    <property type="term" value="F:ATP binding"/>
    <property type="evidence" value="ECO:0007669"/>
    <property type="project" value="InterPro"/>
</dbReference>
<dbReference type="InParanoid" id="A0A1X7VEP2"/>
<feature type="domain" description="Protein kinase" evidence="1">
    <location>
        <begin position="14"/>
        <end position="299"/>
    </location>
</feature>
<dbReference type="STRING" id="400682.A0A1X7VEP2"/>
<dbReference type="GO" id="GO:0004843">
    <property type="term" value="F:cysteine-type deubiquitinase activity"/>
    <property type="evidence" value="ECO:0007669"/>
    <property type="project" value="InterPro"/>
</dbReference>
<dbReference type="eggNOG" id="KOG1870">
    <property type="taxonomic scope" value="Eukaryota"/>
</dbReference>
<evidence type="ECO:0000313" key="3">
    <source>
        <dbReference type="EnsemblMetazoa" id="Aqu2.1.38770_001"/>
    </source>
</evidence>
<dbReference type="OrthoDB" id="265776at2759"/>
<feature type="domain" description="DUSP" evidence="2">
    <location>
        <begin position="304"/>
        <end position="417"/>
    </location>
</feature>
<dbReference type="EnsemblMetazoa" id="Aqu2.1.38770_001">
    <property type="protein sequence ID" value="Aqu2.1.38770_001"/>
    <property type="gene ID" value="Aqu2.1.38770"/>
</dbReference>
<dbReference type="Pfam" id="PF06337">
    <property type="entry name" value="DUSP"/>
    <property type="match status" value="1"/>
</dbReference>
<dbReference type="InterPro" id="IPR011009">
    <property type="entry name" value="Kinase-like_dom_sf"/>
</dbReference>
<dbReference type="Gene3D" id="3.30.2230.10">
    <property type="entry name" value="DUSP-like"/>
    <property type="match status" value="1"/>
</dbReference>
<dbReference type="SUPFAM" id="SSF56112">
    <property type="entry name" value="Protein kinase-like (PK-like)"/>
    <property type="match status" value="1"/>
</dbReference>
<name>A0A1X7VEP2_AMPQE</name>
<dbReference type="Gene3D" id="1.10.510.10">
    <property type="entry name" value="Transferase(Phosphotransferase) domain 1"/>
    <property type="match status" value="1"/>
</dbReference>
<sequence>MIAVPDHLLLKDVSHSDVLIGSSGGRSVTVEVKVRGLKCTGKKPKINKPDEDSKQAFLVKLSHEIILHSRQRHPNIVQLLGVGHPDLTIVTEYFPLGLSVLLDDKRHKIPDWMKSRLMLDISQGLRYLHSQTKPIIHFGLTSNNILLTEHFQAKIADLATSRAFFDPSLTNLDYGSFIFMPPELFSPDDREEQRKYDVKFDVFSFGCIMIHILSQQYPIPSEQYIFSNGNEENSINQPTLEFVQVSEWKRRQSYLSHLPSGHTLLPIVEKCLANYPQDRPESSELVTDIEAVGPPTPYPLSKVTPLYQQKMIINSLMKQKLVKDDIWCLVSSHWFEKWTKFIDIALRVGIDGCNRSSHPGPVTNFTLIKFIKFQPTKMKKDFTENVDYILIPEIGWDLLIQWYGISEKSMRLSRKVVKARKHAIGKLMVEVYPITVLVQLVFPDSSDDGKIDYEVSRSDTVAFVIEKLKELLDVPAMNEARLWLQRSDKKILLKQTDTMGDNKSPSSVEDNDTLILEVKKGGKWTFQDDISKPRERYYYMHLVNLPMSSTNDDSDYEVMS</sequence>
<dbReference type="PROSITE" id="PS51283">
    <property type="entry name" value="DUSP"/>
    <property type="match status" value="1"/>
</dbReference>
<dbReference type="PROSITE" id="PS50011">
    <property type="entry name" value="PROTEIN_KINASE_DOM"/>
    <property type="match status" value="1"/>
</dbReference>
<dbReference type="InterPro" id="IPR000719">
    <property type="entry name" value="Prot_kinase_dom"/>
</dbReference>
<dbReference type="Pfam" id="PF00069">
    <property type="entry name" value="Pkinase"/>
    <property type="match status" value="1"/>
</dbReference>
<dbReference type="AlphaFoldDB" id="A0A1X7VEP2"/>
<dbReference type="InterPro" id="IPR051681">
    <property type="entry name" value="Ser/Thr_Kinases-Pseudokinases"/>
</dbReference>
<evidence type="ECO:0000259" key="2">
    <source>
        <dbReference type="PROSITE" id="PS51283"/>
    </source>
</evidence>
<proteinExistence type="predicted"/>
<accession>A0A1X7VEP2</accession>